<evidence type="ECO:0000313" key="3">
    <source>
        <dbReference type="Proteomes" id="UP001286313"/>
    </source>
</evidence>
<name>A0AAE1GPU2_PETCI</name>
<dbReference type="EMBL" id="JAWQEG010000033">
    <property type="protein sequence ID" value="KAK3895744.1"/>
    <property type="molecule type" value="Genomic_DNA"/>
</dbReference>
<organism evidence="2 3">
    <name type="scientific">Petrolisthes cinctipes</name>
    <name type="common">Flat porcelain crab</name>
    <dbReference type="NCBI Taxonomy" id="88211"/>
    <lineage>
        <taxon>Eukaryota</taxon>
        <taxon>Metazoa</taxon>
        <taxon>Ecdysozoa</taxon>
        <taxon>Arthropoda</taxon>
        <taxon>Crustacea</taxon>
        <taxon>Multicrustacea</taxon>
        <taxon>Malacostraca</taxon>
        <taxon>Eumalacostraca</taxon>
        <taxon>Eucarida</taxon>
        <taxon>Decapoda</taxon>
        <taxon>Pleocyemata</taxon>
        <taxon>Anomura</taxon>
        <taxon>Galatheoidea</taxon>
        <taxon>Porcellanidae</taxon>
        <taxon>Petrolisthes</taxon>
    </lineage>
</organism>
<comment type="caution">
    <text evidence="2">The sequence shown here is derived from an EMBL/GenBank/DDBJ whole genome shotgun (WGS) entry which is preliminary data.</text>
</comment>
<accession>A0AAE1GPU2</accession>
<dbReference type="Pfam" id="PF13842">
    <property type="entry name" value="zf-Tnp_2"/>
    <property type="match status" value="1"/>
</dbReference>
<dbReference type="InterPro" id="IPR032718">
    <property type="entry name" value="PGBD4_Znf_C"/>
</dbReference>
<protein>
    <recommendedName>
        <fullName evidence="1">PiggyBac transposable element-derived protein 4 C-terminal zinc-finger domain-containing protein</fullName>
    </recommendedName>
</protein>
<dbReference type="Proteomes" id="UP001286313">
    <property type="component" value="Unassembled WGS sequence"/>
</dbReference>
<feature type="domain" description="PiggyBac transposable element-derived protein 4 C-terminal zinc-finger" evidence="1">
    <location>
        <begin position="70"/>
        <end position="108"/>
    </location>
</feature>
<keyword evidence="3" id="KW-1185">Reference proteome</keyword>
<proteinExistence type="predicted"/>
<reference evidence="2" key="1">
    <citation type="submission" date="2023-10" db="EMBL/GenBank/DDBJ databases">
        <title>Genome assemblies of two species of porcelain crab, Petrolisthes cinctipes and Petrolisthes manimaculis (Anomura: Porcellanidae).</title>
        <authorList>
            <person name="Angst P."/>
        </authorList>
    </citation>
    <scope>NUCLEOTIDE SEQUENCE</scope>
    <source>
        <strain evidence="2">PB745_01</strain>
        <tissue evidence="2">Gill</tissue>
    </source>
</reference>
<evidence type="ECO:0000259" key="1">
    <source>
        <dbReference type="Pfam" id="PF13842"/>
    </source>
</evidence>
<dbReference type="AlphaFoldDB" id="A0AAE1GPU2"/>
<evidence type="ECO:0000313" key="2">
    <source>
        <dbReference type="EMBL" id="KAK3895744.1"/>
    </source>
</evidence>
<sequence length="113" mass="13123">MQVGEPQQPSLRQFSRTVVTQLLQRFGQVTLMIPRPHSDTILDQVEARAYLDRLYMERLPPTGSKVGVARCYVCSHATRRPKAKKSTCYRCHECQVPMCLVPCFRVYHTLIHY</sequence>
<gene>
    <name evidence="2" type="ORF">Pcinc_000667</name>
</gene>